<dbReference type="PANTHER" id="PTHR12398">
    <property type="entry name" value="PROTEIN PHOSPHATASE INHIBITOR"/>
    <property type="match status" value="1"/>
</dbReference>
<proteinExistence type="predicted"/>
<sequence>MSHSPNLKAQPAKGILKKHKNPNEATRLRWDEANLELTESQKDSTMKVDEPKTPYVRYDAVNDQVLNFDEIPDIPYGAGSARVEPEEFTLDGGVESDKSSITSNGEKSRRRVSVSDDDWDMDENEKTEEEEEEAKQKHEEFLRKRANHYHMGAALRYQDDDDEEIAVGGEPSLVPAPPLPNHDSKMKE</sequence>
<feature type="region of interest" description="Disordered" evidence="1">
    <location>
        <begin position="1"/>
        <end position="29"/>
    </location>
</feature>
<organism evidence="2 3">
    <name type="scientific">Mucor plumbeus</name>
    <dbReference type="NCBI Taxonomy" id="97098"/>
    <lineage>
        <taxon>Eukaryota</taxon>
        <taxon>Fungi</taxon>
        <taxon>Fungi incertae sedis</taxon>
        <taxon>Mucoromycota</taxon>
        <taxon>Mucoromycotina</taxon>
        <taxon>Mucoromycetes</taxon>
        <taxon>Mucorales</taxon>
        <taxon>Mucorineae</taxon>
        <taxon>Mucoraceae</taxon>
        <taxon>Mucor</taxon>
    </lineage>
</organism>
<evidence type="ECO:0000256" key="1">
    <source>
        <dbReference type="SAM" id="MobiDB-lite"/>
    </source>
</evidence>
<dbReference type="EMBL" id="JAEPRC010000998">
    <property type="protein sequence ID" value="KAG2190310.1"/>
    <property type="molecule type" value="Genomic_DNA"/>
</dbReference>
<keyword evidence="3" id="KW-1185">Reference proteome</keyword>
<dbReference type="GO" id="GO:0004864">
    <property type="term" value="F:protein phosphatase inhibitor activity"/>
    <property type="evidence" value="ECO:0007669"/>
    <property type="project" value="InterPro"/>
</dbReference>
<dbReference type="Proteomes" id="UP000650833">
    <property type="component" value="Unassembled WGS sequence"/>
</dbReference>
<dbReference type="PANTHER" id="PTHR12398:SF20">
    <property type="entry name" value="PROTEIN PHOSPHATASE 1 REGULATORY INHIBITOR SUBUNIT 2"/>
    <property type="match status" value="1"/>
</dbReference>
<reference evidence="2" key="1">
    <citation type="submission" date="2020-12" db="EMBL/GenBank/DDBJ databases">
        <title>Metabolic potential, ecology and presence of endohyphal bacteria is reflected in genomic diversity of Mucoromycotina.</title>
        <authorList>
            <person name="Muszewska A."/>
            <person name="Okrasinska A."/>
            <person name="Steczkiewicz K."/>
            <person name="Drgas O."/>
            <person name="Orlowska M."/>
            <person name="Perlinska-Lenart U."/>
            <person name="Aleksandrzak-Piekarczyk T."/>
            <person name="Szatraj K."/>
            <person name="Zielenkiewicz U."/>
            <person name="Pilsyk S."/>
            <person name="Malc E."/>
            <person name="Mieczkowski P."/>
            <person name="Kruszewska J.S."/>
            <person name="Biernat P."/>
            <person name="Pawlowska J."/>
        </authorList>
    </citation>
    <scope>NUCLEOTIDE SEQUENCE</scope>
    <source>
        <strain evidence="2">CBS 226.32</strain>
    </source>
</reference>
<comment type="caution">
    <text evidence="2">The sequence shown here is derived from an EMBL/GenBank/DDBJ whole genome shotgun (WGS) entry which is preliminary data.</text>
</comment>
<accession>A0A8H7UP33</accession>
<dbReference type="AlphaFoldDB" id="A0A8H7UP33"/>
<evidence type="ECO:0000313" key="3">
    <source>
        <dbReference type="Proteomes" id="UP000650833"/>
    </source>
</evidence>
<protein>
    <recommendedName>
        <fullName evidence="4">Protein phosphatase inhibitor 2</fullName>
    </recommendedName>
</protein>
<dbReference type="OrthoDB" id="551302at2759"/>
<feature type="compositionally biased region" description="Acidic residues" evidence="1">
    <location>
        <begin position="115"/>
        <end position="133"/>
    </location>
</feature>
<dbReference type="InterPro" id="IPR007062">
    <property type="entry name" value="PPI-2"/>
</dbReference>
<gene>
    <name evidence="2" type="ORF">INT46_011121</name>
</gene>
<name>A0A8H7UP33_9FUNG</name>
<evidence type="ECO:0000313" key="2">
    <source>
        <dbReference type="EMBL" id="KAG2190310.1"/>
    </source>
</evidence>
<feature type="compositionally biased region" description="Basic and acidic residues" evidence="1">
    <location>
        <begin position="134"/>
        <end position="143"/>
    </location>
</feature>
<dbReference type="Pfam" id="PF04979">
    <property type="entry name" value="IPP-2"/>
    <property type="match status" value="1"/>
</dbReference>
<evidence type="ECO:0008006" key="4">
    <source>
        <dbReference type="Google" id="ProtNLM"/>
    </source>
</evidence>
<dbReference type="GO" id="GO:0009966">
    <property type="term" value="P:regulation of signal transduction"/>
    <property type="evidence" value="ECO:0007669"/>
    <property type="project" value="InterPro"/>
</dbReference>
<feature type="region of interest" description="Disordered" evidence="1">
    <location>
        <begin position="88"/>
        <end position="188"/>
    </location>
</feature>